<dbReference type="EMBL" id="QGGT01000002">
    <property type="protein sequence ID" value="PWK35518.1"/>
    <property type="molecule type" value="Genomic_DNA"/>
</dbReference>
<organism evidence="1 2">
    <name type="scientific">Cupriavidus plantarum</name>
    <dbReference type="NCBI Taxonomy" id="942865"/>
    <lineage>
        <taxon>Bacteria</taxon>
        <taxon>Pseudomonadati</taxon>
        <taxon>Pseudomonadota</taxon>
        <taxon>Betaproteobacteria</taxon>
        <taxon>Burkholderiales</taxon>
        <taxon>Burkholderiaceae</taxon>
        <taxon>Cupriavidus</taxon>
    </lineage>
</organism>
<gene>
    <name evidence="1" type="ORF">C7419_102796</name>
</gene>
<dbReference type="GeneID" id="98340607"/>
<evidence type="ECO:0000313" key="2">
    <source>
        <dbReference type="Proteomes" id="UP000245754"/>
    </source>
</evidence>
<comment type="caution">
    <text evidence="1">The sequence shown here is derived from an EMBL/GenBank/DDBJ whole genome shotgun (WGS) entry which is preliminary data.</text>
</comment>
<evidence type="ECO:0000313" key="1">
    <source>
        <dbReference type="EMBL" id="PWK35518.1"/>
    </source>
</evidence>
<dbReference type="InterPro" id="IPR012667">
    <property type="entry name" value="CbtB_put"/>
</dbReference>
<keyword evidence="2" id="KW-1185">Reference proteome</keyword>
<reference evidence="1 2" key="1">
    <citation type="submission" date="2018-05" db="EMBL/GenBank/DDBJ databases">
        <title>Genomic Encyclopedia of Type Strains, Phase IV (KMG-V): Genome sequencing to study the core and pangenomes of soil and plant-associated prokaryotes.</title>
        <authorList>
            <person name="Whitman W."/>
        </authorList>
    </citation>
    <scope>NUCLEOTIDE SEQUENCE [LARGE SCALE GENOMIC DNA]</scope>
    <source>
        <strain evidence="1 2">SLV-132</strain>
    </source>
</reference>
<dbReference type="Pfam" id="PF09489">
    <property type="entry name" value="CbtB"/>
    <property type="match status" value="1"/>
</dbReference>
<name>A0A316EWH4_9BURK</name>
<dbReference type="AlphaFoldDB" id="A0A316EWH4"/>
<dbReference type="RefSeq" id="WP_109583562.1">
    <property type="nucleotide sequence ID" value="NZ_CAJPUX010000002.1"/>
</dbReference>
<proteinExistence type="predicted"/>
<dbReference type="Proteomes" id="UP000245754">
    <property type="component" value="Unassembled WGS sequence"/>
</dbReference>
<accession>A0A316EWH4</accession>
<dbReference type="OrthoDB" id="122519at2"/>
<protein>
    <submittedName>
        <fullName evidence="1">Putative cobalt transporter subunit CbtB</fullName>
    </submittedName>
</protein>
<sequence length="80" mass="8644">MPASATLASHTLASPTLAPAFEPVSIPVRELLPWAIFGSILLLLAIYFVGVEEGAAAIFNTMYVHEFVHDGRHLLGFPCH</sequence>